<evidence type="ECO:0000313" key="1">
    <source>
        <dbReference type="EMBL" id="CAA7386145.1"/>
    </source>
</evidence>
<dbReference type="Gene3D" id="2.60.120.10">
    <property type="entry name" value="Jelly Rolls"/>
    <property type="match status" value="1"/>
</dbReference>
<dbReference type="InterPro" id="IPR018490">
    <property type="entry name" value="cNMP-bd_dom_sf"/>
</dbReference>
<sequence>MATMEIFKAHLAKFISVDDDELASILSFFEVLEVKKKQNLMIGGEVCRFMYFVEKGCLRKFFINEKGIEQTTEFAIENWWITDTFAFERQAISEFNIQSVEKSMILVLSFQSQEILLQKHPKMERYFRMIYQRAYAASERRIRYLYEYSREELYHHFSTQYPWFIQRIPQYLIASFLGFTPEYLSEIRAKLRS</sequence>
<protein>
    <recommendedName>
        <fullName evidence="3">Crp/Fnr family transcriptional regulator</fullName>
    </recommendedName>
</protein>
<dbReference type="AlphaFoldDB" id="A0A6N4XNH3"/>
<dbReference type="SUPFAM" id="SSF51206">
    <property type="entry name" value="cAMP-binding domain-like"/>
    <property type="match status" value="1"/>
</dbReference>
<dbReference type="InterPro" id="IPR000595">
    <property type="entry name" value="cNMP-bd_dom"/>
</dbReference>
<gene>
    <name evidence="1" type="ORF">CHRY9393_00436</name>
</gene>
<organism evidence="1 2">
    <name type="scientific">Chryseobacterium fistulae</name>
    <dbReference type="NCBI Taxonomy" id="2675058"/>
    <lineage>
        <taxon>Bacteria</taxon>
        <taxon>Pseudomonadati</taxon>
        <taxon>Bacteroidota</taxon>
        <taxon>Flavobacteriia</taxon>
        <taxon>Flavobacteriales</taxon>
        <taxon>Weeksellaceae</taxon>
        <taxon>Chryseobacterium group</taxon>
        <taxon>Chryseobacterium</taxon>
    </lineage>
</organism>
<keyword evidence="2" id="KW-1185">Reference proteome</keyword>
<dbReference type="InterPro" id="IPR014710">
    <property type="entry name" value="RmlC-like_jellyroll"/>
</dbReference>
<dbReference type="CDD" id="cd00038">
    <property type="entry name" value="CAP_ED"/>
    <property type="match status" value="1"/>
</dbReference>
<dbReference type="Proteomes" id="UP000445309">
    <property type="component" value="Unassembled WGS sequence"/>
</dbReference>
<evidence type="ECO:0008006" key="3">
    <source>
        <dbReference type="Google" id="ProtNLM"/>
    </source>
</evidence>
<dbReference type="EMBL" id="CACVBY010000005">
    <property type="protein sequence ID" value="CAA7386145.1"/>
    <property type="molecule type" value="Genomic_DNA"/>
</dbReference>
<reference evidence="1 2" key="1">
    <citation type="submission" date="2020-01" db="EMBL/GenBank/DDBJ databases">
        <authorList>
            <person name="Rodrigo-Torres L."/>
            <person name="Arahal R. D."/>
            <person name="Lucena T."/>
        </authorList>
    </citation>
    <scope>NUCLEOTIDE SEQUENCE [LARGE SCALE GENOMIC DNA]</scope>
    <source>
        <strain evidence="1 2">CECT 9393</strain>
    </source>
</reference>
<evidence type="ECO:0000313" key="2">
    <source>
        <dbReference type="Proteomes" id="UP000445309"/>
    </source>
</evidence>
<proteinExistence type="predicted"/>
<name>A0A6N4XNH3_9FLAO</name>
<accession>A0A6N4XNH3</accession>